<evidence type="ECO:0000256" key="8">
    <source>
        <dbReference type="ARBA" id="ARBA00023136"/>
    </source>
</evidence>
<dbReference type="RefSeq" id="WP_354011195.1">
    <property type="nucleotide sequence ID" value="NZ_JBEWTA010000001.1"/>
</dbReference>
<keyword evidence="8 11" id="KW-0472">Membrane</keyword>
<comment type="similarity">
    <text evidence="2">Belongs to the TonB-dependent receptor family. Hemoglobin/haptoglobin binding protein subfamily.</text>
</comment>
<keyword evidence="7 12" id="KW-0798">TonB box</keyword>
<dbReference type="Proteomes" id="UP001549366">
    <property type="component" value="Unassembled WGS sequence"/>
</dbReference>
<feature type="region of interest" description="Disordered" evidence="13">
    <location>
        <begin position="217"/>
        <end position="242"/>
    </location>
</feature>
<evidence type="ECO:0000256" key="3">
    <source>
        <dbReference type="ARBA" id="ARBA00022448"/>
    </source>
</evidence>
<evidence type="ECO:0000313" key="18">
    <source>
        <dbReference type="Proteomes" id="UP001549366"/>
    </source>
</evidence>
<dbReference type="Pfam" id="PF07715">
    <property type="entry name" value="Plug"/>
    <property type="match status" value="1"/>
</dbReference>
<keyword evidence="6 14" id="KW-0732">Signal</keyword>
<keyword evidence="4 11" id="KW-1134">Transmembrane beta strand</keyword>
<dbReference type="InterPro" id="IPR010949">
    <property type="entry name" value="TonB_Hb/transfer/lactofer_rcpt"/>
</dbReference>
<dbReference type="PANTHER" id="PTHR30069:SF29">
    <property type="entry name" value="HEMOGLOBIN AND HEMOGLOBIN-HAPTOGLOBIN-BINDING PROTEIN 1-RELATED"/>
    <property type="match status" value="1"/>
</dbReference>
<organism evidence="17 18">
    <name type="scientific">Endozoicomonas lisbonensis</name>
    <dbReference type="NCBI Taxonomy" id="3120522"/>
    <lineage>
        <taxon>Bacteria</taxon>
        <taxon>Pseudomonadati</taxon>
        <taxon>Pseudomonadota</taxon>
        <taxon>Gammaproteobacteria</taxon>
        <taxon>Oceanospirillales</taxon>
        <taxon>Endozoicomonadaceae</taxon>
        <taxon>Endozoicomonas</taxon>
    </lineage>
</organism>
<keyword evidence="18" id="KW-1185">Reference proteome</keyword>
<evidence type="ECO:0000256" key="12">
    <source>
        <dbReference type="RuleBase" id="RU003357"/>
    </source>
</evidence>
<keyword evidence="9 17" id="KW-0675">Receptor</keyword>
<dbReference type="InterPro" id="IPR011276">
    <property type="entry name" value="TonB_haem/Hb_rcpt"/>
</dbReference>
<dbReference type="InterPro" id="IPR037066">
    <property type="entry name" value="Plug_dom_sf"/>
</dbReference>
<dbReference type="Gene3D" id="2.170.130.10">
    <property type="entry name" value="TonB-dependent receptor, plug domain"/>
    <property type="match status" value="1"/>
</dbReference>
<feature type="signal peptide" evidence="14">
    <location>
        <begin position="1"/>
        <end position="25"/>
    </location>
</feature>
<name>A0ABV2SII0_9GAMM</name>
<evidence type="ECO:0000256" key="13">
    <source>
        <dbReference type="SAM" id="MobiDB-lite"/>
    </source>
</evidence>
<keyword evidence="5 11" id="KW-0812">Transmembrane</keyword>
<dbReference type="NCBIfam" id="TIGR01785">
    <property type="entry name" value="TonB-hemin"/>
    <property type="match status" value="1"/>
</dbReference>
<evidence type="ECO:0000256" key="4">
    <source>
        <dbReference type="ARBA" id="ARBA00022452"/>
    </source>
</evidence>
<dbReference type="EMBL" id="JBEWTB010000002">
    <property type="protein sequence ID" value="MET4756914.1"/>
    <property type="molecule type" value="Genomic_DNA"/>
</dbReference>
<dbReference type="NCBIfam" id="TIGR01786">
    <property type="entry name" value="TonB-hemlactrns"/>
    <property type="match status" value="1"/>
</dbReference>
<dbReference type="InterPro" id="IPR012910">
    <property type="entry name" value="Plug_dom"/>
</dbReference>
<dbReference type="InterPro" id="IPR000531">
    <property type="entry name" value="Beta-barrel_TonB"/>
</dbReference>
<dbReference type="InterPro" id="IPR036942">
    <property type="entry name" value="Beta-barrel_TonB_sf"/>
</dbReference>
<evidence type="ECO:0000256" key="7">
    <source>
        <dbReference type="ARBA" id="ARBA00023077"/>
    </source>
</evidence>
<evidence type="ECO:0000256" key="14">
    <source>
        <dbReference type="SAM" id="SignalP"/>
    </source>
</evidence>
<dbReference type="CDD" id="cd01347">
    <property type="entry name" value="ligand_gated_channel"/>
    <property type="match status" value="1"/>
</dbReference>
<gene>
    <name evidence="17" type="ORF">V5J35_002106</name>
</gene>
<dbReference type="Gene3D" id="2.40.170.20">
    <property type="entry name" value="TonB-dependent receptor, beta-barrel domain"/>
    <property type="match status" value="1"/>
</dbReference>
<evidence type="ECO:0000313" key="17">
    <source>
        <dbReference type="EMBL" id="MET4756914.1"/>
    </source>
</evidence>
<accession>A0ABV2SII0</accession>
<protein>
    <submittedName>
        <fullName evidence="17">Hemoglobin/transferrin/lactoferrin receptor protein</fullName>
    </submittedName>
</protein>
<proteinExistence type="inferred from homology"/>
<keyword evidence="10 11" id="KW-0998">Cell outer membrane</keyword>
<dbReference type="Pfam" id="PF00593">
    <property type="entry name" value="TonB_dep_Rec_b-barrel"/>
    <property type="match status" value="1"/>
</dbReference>
<dbReference type="PROSITE" id="PS52016">
    <property type="entry name" value="TONB_DEPENDENT_REC_3"/>
    <property type="match status" value="1"/>
</dbReference>
<comment type="subcellular location">
    <subcellularLocation>
        <location evidence="1 11">Cell outer membrane</location>
        <topology evidence="1 11">Multi-pass membrane protein</topology>
    </subcellularLocation>
</comment>
<evidence type="ECO:0000256" key="9">
    <source>
        <dbReference type="ARBA" id="ARBA00023170"/>
    </source>
</evidence>
<dbReference type="InterPro" id="IPR039426">
    <property type="entry name" value="TonB-dep_rcpt-like"/>
</dbReference>
<evidence type="ECO:0000256" key="2">
    <source>
        <dbReference type="ARBA" id="ARBA00008143"/>
    </source>
</evidence>
<evidence type="ECO:0000256" key="11">
    <source>
        <dbReference type="PROSITE-ProRule" id="PRU01360"/>
    </source>
</evidence>
<comment type="caution">
    <text evidence="17">The sequence shown here is derived from an EMBL/GenBank/DDBJ whole genome shotgun (WGS) entry which is preliminary data.</text>
</comment>
<reference evidence="17 18" key="1">
    <citation type="submission" date="2024-06" db="EMBL/GenBank/DDBJ databases">
        <title>Genomic Encyclopedia of Type Strains, Phase V (KMG-V): Genome sequencing to study the core and pangenomes of soil and plant-associated prokaryotes.</title>
        <authorList>
            <person name="Whitman W."/>
        </authorList>
    </citation>
    <scope>NUCLEOTIDE SEQUENCE [LARGE SCALE GENOMIC DNA]</scope>
    <source>
        <strain evidence="17 18">NE40</strain>
    </source>
</reference>
<evidence type="ECO:0000259" key="15">
    <source>
        <dbReference type="Pfam" id="PF00593"/>
    </source>
</evidence>
<evidence type="ECO:0000256" key="5">
    <source>
        <dbReference type="ARBA" id="ARBA00022692"/>
    </source>
</evidence>
<feature type="chain" id="PRO_5046868779" evidence="14">
    <location>
        <begin position="26"/>
        <end position="771"/>
    </location>
</feature>
<dbReference type="SUPFAM" id="SSF56935">
    <property type="entry name" value="Porins"/>
    <property type="match status" value="1"/>
</dbReference>
<evidence type="ECO:0000259" key="16">
    <source>
        <dbReference type="Pfam" id="PF07715"/>
    </source>
</evidence>
<sequence>MNPSQIRKSSLSVAIASIVATTAVAQEAPNTQPTLMNQVTVTATRTERELDDVASSVSVVTAEDAEKNMARNIQDLVKYEPGVNVTSDSRFGLGSVNVRGMDQNRVKITVDGVDQAGSFGYQKFIQAPRNYFDIENMKAMEVVKGPSSTLHGGDAIGGVVAFVTKDPADYLKPEGDDSYASVKAGYNSSDSSFNETVTFANRTGDLESMLTYTRRDMKERKSYGGRGGEGAGREKADPLTGSSDSLLGKLQYQLNDDHRIGLTGEWQESRTESDLKSLAGDTIGGTEYLSANSDDKSKRHRLGFFHEWEANNAAFDEMKWSFNWQKSHTRQKTYDTVIETEGMLRPTKVQYDRLKDYYYQEDSLQLDATFNKSFDLAHSSHYVTYGISLEQTEQDNLNKTYYSEGEVISGPGTPGRDPYSPARYAPVSTTKQLGFFLQDEIGLMADRLILTPGIRYDRFDVSNKVDQYTPDYADPTALDDKTYDSWTAQIGAVFEINDTWSAFAQYSQGFSTPNLFDMYFEEHMPAGMPVWVKPNPNLKPEESDSYEIGLRANSNLGSMEVTAFYNDYKNFIERVTIEDSDYAFGVYQSQNISDATIKGVEFKGMLWLDEAVGAPRGTRLNTAIAWSQGRGTRVASDYSVHKDEPLNSISPLTAVVGLGYDAPTNDWGSDLTLTLVARKKSSDISELDRDSDMGDTNDSGDQFATSGYGLVDLTAYYKPHQDVTINAGVFNAFDKKYWHWDDVRGLSENYAGLNRYTQPGRNYSVSVKWEI</sequence>
<keyword evidence="3 11" id="KW-0813">Transport</keyword>
<evidence type="ECO:0000256" key="6">
    <source>
        <dbReference type="ARBA" id="ARBA00022729"/>
    </source>
</evidence>
<dbReference type="PANTHER" id="PTHR30069">
    <property type="entry name" value="TONB-DEPENDENT OUTER MEMBRANE RECEPTOR"/>
    <property type="match status" value="1"/>
</dbReference>
<feature type="domain" description="TonB-dependent receptor-like beta-barrel" evidence="15">
    <location>
        <begin position="252"/>
        <end position="731"/>
    </location>
</feature>
<evidence type="ECO:0000256" key="10">
    <source>
        <dbReference type="ARBA" id="ARBA00023237"/>
    </source>
</evidence>
<evidence type="ECO:0000256" key="1">
    <source>
        <dbReference type="ARBA" id="ARBA00004571"/>
    </source>
</evidence>
<feature type="domain" description="TonB-dependent receptor plug" evidence="16">
    <location>
        <begin position="50"/>
        <end position="159"/>
    </location>
</feature>